<dbReference type="SUPFAM" id="SSF52172">
    <property type="entry name" value="CheY-like"/>
    <property type="match status" value="1"/>
</dbReference>
<evidence type="ECO:0000313" key="4">
    <source>
        <dbReference type="EMBL" id="OGG55494.1"/>
    </source>
</evidence>
<dbReference type="CDD" id="cd17554">
    <property type="entry name" value="REC_TrrA-like"/>
    <property type="match status" value="1"/>
</dbReference>
<dbReference type="Gene3D" id="3.40.50.2300">
    <property type="match status" value="1"/>
</dbReference>
<dbReference type="AlphaFoldDB" id="A0A1F6D234"/>
<organism evidence="4 5">
    <name type="scientific">Handelsmanbacteria sp. (strain RIFCSPLOWO2_12_FULL_64_10)</name>
    <dbReference type="NCBI Taxonomy" id="1817868"/>
    <lineage>
        <taxon>Bacteria</taxon>
        <taxon>Candidatus Handelsmaniibacteriota</taxon>
    </lineage>
</organism>
<dbReference type="InterPro" id="IPR001789">
    <property type="entry name" value="Sig_transdc_resp-reg_receiver"/>
</dbReference>
<dbReference type="GO" id="GO:0032993">
    <property type="term" value="C:protein-DNA complex"/>
    <property type="evidence" value="ECO:0007669"/>
    <property type="project" value="TreeGrafter"/>
</dbReference>
<evidence type="ECO:0000256" key="1">
    <source>
        <dbReference type="ARBA" id="ARBA00023125"/>
    </source>
</evidence>
<keyword evidence="1" id="KW-0238">DNA-binding</keyword>
<dbReference type="PROSITE" id="PS50110">
    <property type="entry name" value="RESPONSE_REGULATORY"/>
    <property type="match status" value="1"/>
</dbReference>
<proteinExistence type="predicted"/>
<evidence type="ECO:0000256" key="2">
    <source>
        <dbReference type="PROSITE-ProRule" id="PRU00169"/>
    </source>
</evidence>
<feature type="domain" description="Response regulatory" evidence="3">
    <location>
        <begin position="3"/>
        <end position="115"/>
    </location>
</feature>
<dbReference type="SMART" id="SM00448">
    <property type="entry name" value="REC"/>
    <property type="match status" value="1"/>
</dbReference>
<dbReference type="PANTHER" id="PTHR48111">
    <property type="entry name" value="REGULATOR OF RPOS"/>
    <property type="match status" value="1"/>
</dbReference>
<dbReference type="EMBL" id="MFKF01000075">
    <property type="protein sequence ID" value="OGG55494.1"/>
    <property type="molecule type" value="Genomic_DNA"/>
</dbReference>
<evidence type="ECO:0000313" key="5">
    <source>
        <dbReference type="Proteomes" id="UP000178606"/>
    </source>
</evidence>
<dbReference type="InterPro" id="IPR039420">
    <property type="entry name" value="WalR-like"/>
</dbReference>
<dbReference type="GO" id="GO:0000976">
    <property type="term" value="F:transcription cis-regulatory region binding"/>
    <property type="evidence" value="ECO:0007669"/>
    <property type="project" value="TreeGrafter"/>
</dbReference>
<dbReference type="GO" id="GO:0006355">
    <property type="term" value="P:regulation of DNA-templated transcription"/>
    <property type="evidence" value="ECO:0007669"/>
    <property type="project" value="TreeGrafter"/>
</dbReference>
<dbReference type="InterPro" id="IPR011006">
    <property type="entry name" value="CheY-like_superfamily"/>
</dbReference>
<dbReference type="Proteomes" id="UP000178606">
    <property type="component" value="Unassembled WGS sequence"/>
</dbReference>
<dbReference type="PANTHER" id="PTHR48111:SF50">
    <property type="entry name" value="KDP OPERON TRANSCRIPTIONAL REGULATORY PROTEIN KDPE"/>
    <property type="match status" value="1"/>
</dbReference>
<sequence>MATILVVEDQPNQRLLYQMELEEEGYRVVLASDGREALQNVQGEHPDLVVLDLRMPGMDGIETLGRMMALNSRLPVIIYSAYNSFMDNFMSWAAEAYLVKSSNVDLLKAEIRRVLLKRGERGPIWLETGQGAPQLSVSPAG</sequence>
<reference evidence="4 5" key="1">
    <citation type="journal article" date="2016" name="Nat. Commun.">
        <title>Thousands of microbial genomes shed light on interconnected biogeochemical processes in an aquifer system.</title>
        <authorList>
            <person name="Anantharaman K."/>
            <person name="Brown C.T."/>
            <person name="Hug L.A."/>
            <person name="Sharon I."/>
            <person name="Castelle C.J."/>
            <person name="Probst A.J."/>
            <person name="Thomas B.C."/>
            <person name="Singh A."/>
            <person name="Wilkins M.J."/>
            <person name="Karaoz U."/>
            <person name="Brodie E.L."/>
            <person name="Williams K.H."/>
            <person name="Hubbard S.S."/>
            <person name="Banfield J.F."/>
        </authorList>
    </citation>
    <scope>NUCLEOTIDE SEQUENCE [LARGE SCALE GENOMIC DNA]</scope>
    <source>
        <strain evidence="5">RIFCSPLOWO2_12_FULL_64_10</strain>
    </source>
</reference>
<gene>
    <name evidence="4" type="ORF">A3F84_18785</name>
</gene>
<name>A0A1F6D234_HANXR</name>
<keyword evidence="2" id="KW-0597">Phosphoprotein</keyword>
<comment type="caution">
    <text evidence="4">The sequence shown here is derived from an EMBL/GenBank/DDBJ whole genome shotgun (WGS) entry which is preliminary data.</text>
</comment>
<accession>A0A1F6D234</accession>
<dbReference type="Pfam" id="PF00072">
    <property type="entry name" value="Response_reg"/>
    <property type="match status" value="1"/>
</dbReference>
<dbReference type="GO" id="GO:0000156">
    <property type="term" value="F:phosphorelay response regulator activity"/>
    <property type="evidence" value="ECO:0007669"/>
    <property type="project" value="TreeGrafter"/>
</dbReference>
<feature type="modified residue" description="4-aspartylphosphate" evidence="2">
    <location>
        <position position="52"/>
    </location>
</feature>
<protein>
    <recommendedName>
        <fullName evidence="3">Response regulatory domain-containing protein</fullName>
    </recommendedName>
</protein>
<dbReference type="GO" id="GO:0005829">
    <property type="term" value="C:cytosol"/>
    <property type="evidence" value="ECO:0007669"/>
    <property type="project" value="TreeGrafter"/>
</dbReference>
<evidence type="ECO:0000259" key="3">
    <source>
        <dbReference type="PROSITE" id="PS50110"/>
    </source>
</evidence>